<feature type="region of interest" description="Disordered" evidence="1">
    <location>
        <begin position="217"/>
        <end position="238"/>
    </location>
</feature>
<dbReference type="Proteomes" id="UP001219518">
    <property type="component" value="Unassembled WGS sequence"/>
</dbReference>
<reference evidence="3" key="1">
    <citation type="submission" date="2021-07" db="EMBL/GenBank/DDBJ databases">
        <authorList>
            <person name="Catto M.A."/>
            <person name="Jacobson A."/>
            <person name="Kennedy G."/>
            <person name="Labadie P."/>
            <person name="Hunt B.G."/>
            <person name="Srinivasan R."/>
        </authorList>
    </citation>
    <scope>NUCLEOTIDE SEQUENCE</scope>
    <source>
        <strain evidence="3">PL_HMW_Pooled</strain>
        <tissue evidence="3">Head</tissue>
    </source>
</reference>
<evidence type="ECO:0000313" key="4">
    <source>
        <dbReference type="Proteomes" id="UP001219518"/>
    </source>
</evidence>
<dbReference type="PANTHER" id="PTHR46579">
    <property type="entry name" value="F5/8 TYPE C DOMAIN-CONTAINING PROTEIN-RELATED"/>
    <property type="match status" value="1"/>
</dbReference>
<gene>
    <name evidence="2" type="ORF">KUF71_014528</name>
    <name evidence="3" type="ORF">KUF71_023997</name>
</gene>
<dbReference type="PANTHER" id="PTHR46579:SF1">
    <property type="entry name" value="F5_8 TYPE C DOMAIN-CONTAINING PROTEIN"/>
    <property type="match status" value="1"/>
</dbReference>
<comment type="caution">
    <text evidence="3">The sequence shown here is derived from an EMBL/GenBank/DDBJ whole genome shotgun (WGS) entry which is preliminary data.</text>
</comment>
<feature type="compositionally biased region" description="Basic and acidic residues" evidence="1">
    <location>
        <begin position="29"/>
        <end position="42"/>
    </location>
</feature>
<keyword evidence="4" id="KW-1185">Reference proteome</keyword>
<dbReference type="AlphaFoldDB" id="A0AAE1I0J0"/>
<protein>
    <submittedName>
        <fullName evidence="3">Zinc finger protein 438</fullName>
    </submittedName>
</protein>
<evidence type="ECO:0000313" key="3">
    <source>
        <dbReference type="EMBL" id="KAK3930641.1"/>
    </source>
</evidence>
<dbReference type="Pfam" id="PF06869">
    <property type="entry name" value="DUF1258"/>
    <property type="match status" value="1"/>
</dbReference>
<organism evidence="3 4">
    <name type="scientific">Frankliniella fusca</name>
    <dbReference type="NCBI Taxonomy" id="407009"/>
    <lineage>
        <taxon>Eukaryota</taxon>
        <taxon>Metazoa</taxon>
        <taxon>Ecdysozoa</taxon>
        <taxon>Arthropoda</taxon>
        <taxon>Hexapoda</taxon>
        <taxon>Insecta</taxon>
        <taxon>Pterygota</taxon>
        <taxon>Neoptera</taxon>
        <taxon>Paraneoptera</taxon>
        <taxon>Thysanoptera</taxon>
        <taxon>Terebrantia</taxon>
        <taxon>Thripoidea</taxon>
        <taxon>Thripidae</taxon>
        <taxon>Frankliniella</taxon>
    </lineage>
</organism>
<name>A0AAE1I0J0_9NEOP</name>
<dbReference type="InterPro" id="IPR009667">
    <property type="entry name" value="DUF1258"/>
</dbReference>
<feature type="region of interest" description="Disordered" evidence="1">
    <location>
        <begin position="27"/>
        <end position="77"/>
    </location>
</feature>
<sequence>MDNDEEEMSSRNLRALTAALRDYDDDDGELMRRDSLSDDADTRGLTLGSQLDSAPLFSPPLPPSKRPRQEQKSKCSNISGRKLQAVNYLPDIVASQSGLRDTFLPSMDVDPHSLCSPQPAKKPQKICPEEQIWTKIQYTTLEGSQEAGIERISSATVGFVSHVPQPEVSGNENEMCDDILGHASFRIDEESLFGAEYFWDYHEVDNSFQLPRLPGQLQQEEDGEEEEEEEEVEHHGELYEQHTTADDQGALLYPGASINVLESLASILSFVQSEHISGMGLRRLLSLIYLHLPQPNNFFKTNHAVFKMLESLDEPVHIHHYCSACYQTRISLTDLCDTCTDESRYVHYFMTVPVVSQLSRLLKRPDFVHSLQHKLTRSKQNPNNIEDIYDGEIYKQVEAQTFNNSGISISLMWNTDGVQIFTSNTYSLWPVYLVVNELPPEKRFLSENLLIAGLWGSLVKPHPNVYLLPIYKYLVPLQNGVEMEVFGETEKQKVYAKVICGTCDAPATAMFMNIKSHSGFYSCPVCTIKGEKPGDATVFPFVDNVPLRDMESYRNHVKLAVENRVILTSNLRNEERFCGVKGPTILSNILENMFASMAIDSLHCLYLGCMKQLLRLWFDKDFKHQPFSSHGKMPTLTERLLSLAPPHFIQRSHQPVEKLVHWKGTEFRSFLFYVSAILMQDVLQPHVFNHFALFVKGVAALNSSSISLSDITSAGSLLEQFVKEFESIYGVDNVSHNVHMCIHLHDVVQRLGPLWATSCFQFEDMNGRLKNMIHGTRHVGIQIQSKLSLITHLPLMVGNLREGPAKTYCQDLRKKYKLRTFDSISSCIYCVGSLSDVSIDYSWILVLLRDRGVLNPNSKTQLFHRLLKDRLLYVSSNYKQGARNSSYCKYKAEDGWKYGNVQCFVKVSCTCAEKCSCSYQSPKYLTIIKPVPVVQFQTESITFNHIFKFDPTHVQDEFFNVDVVNIYDLHTVMYKIDCSGIMYLSEPLNHFELE</sequence>
<dbReference type="EMBL" id="JAHWGI010001243">
    <property type="protein sequence ID" value="KAK3926279.1"/>
    <property type="molecule type" value="Genomic_DNA"/>
</dbReference>
<evidence type="ECO:0000313" key="2">
    <source>
        <dbReference type="EMBL" id="KAK3926279.1"/>
    </source>
</evidence>
<evidence type="ECO:0000256" key="1">
    <source>
        <dbReference type="SAM" id="MobiDB-lite"/>
    </source>
</evidence>
<accession>A0AAE1I0J0</accession>
<proteinExistence type="predicted"/>
<dbReference type="EMBL" id="JAHWGI010001412">
    <property type="protein sequence ID" value="KAK3930641.1"/>
    <property type="molecule type" value="Genomic_DNA"/>
</dbReference>
<reference evidence="3" key="2">
    <citation type="journal article" date="2023" name="BMC Genomics">
        <title>Pest status, molecular evolution, and epigenetic factors derived from the genome assembly of Frankliniella fusca, a thysanopteran phytovirus vector.</title>
        <authorList>
            <person name="Catto M.A."/>
            <person name="Labadie P.E."/>
            <person name="Jacobson A.L."/>
            <person name="Kennedy G.G."/>
            <person name="Srinivasan R."/>
            <person name="Hunt B.G."/>
        </authorList>
    </citation>
    <scope>NUCLEOTIDE SEQUENCE</scope>
    <source>
        <strain evidence="3">PL_HMW_Pooled</strain>
    </source>
</reference>
<feature type="compositionally biased region" description="Acidic residues" evidence="1">
    <location>
        <begin position="219"/>
        <end position="231"/>
    </location>
</feature>